<dbReference type="AlphaFoldDB" id="A0A821EBS4"/>
<evidence type="ECO:0000313" key="2">
    <source>
        <dbReference type="Proteomes" id="UP000663862"/>
    </source>
</evidence>
<feature type="non-terminal residue" evidence="1">
    <location>
        <position position="1"/>
    </location>
</feature>
<proteinExistence type="predicted"/>
<reference evidence="1" key="1">
    <citation type="submission" date="2021-02" db="EMBL/GenBank/DDBJ databases">
        <authorList>
            <person name="Nowell W R."/>
        </authorList>
    </citation>
    <scope>NUCLEOTIDE SEQUENCE</scope>
</reference>
<gene>
    <name evidence="1" type="ORF">TSG867_LOCUS29775</name>
</gene>
<organism evidence="1 2">
    <name type="scientific">Rotaria socialis</name>
    <dbReference type="NCBI Taxonomy" id="392032"/>
    <lineage>
        <taxon>Eukaryota</taxon>
        <taxon>Metazoa</taxon>
        <taxon>Spiralia</taxon>
        <taxon>Gnathifera</taxon>
        <taxon>Rotifera</taxon>
        <taxon>Eurotatoria</taxon>
        <taxon>Bdelloidea</taxon>
        <taxon>Philodinida</taxon>
        <taxon>Philodinidae</taxon>
        <taxon>Rotaria</taxon>
    </lineage>
</organism>
<sequence length="27" mass="3167">VLGMNCIQRIPQMDLSEWLSYISVLEK</sequence>
<accession>A0A821EBS4</accession>
<evidence type="ECO:0000313" key="1">
    <source>
        <dbReference type="EMBL" id="CAF4633975.1"/>
    </source>
</evidence>
<protein>
    <submittedName>
        <fullName evidence="1">Uncharacterized protein</fullName>
    </submittedName>
</protein>
<dbReference type="Proteomes" id="UP000663862">
    <property type="component" value="Unassembled WGS sequence"/>
</dbReference>
<name>A0A821EBS4_9BILA</name>
<dbReference type="EMBL" id="CAJOBQ010004349">
    <property type="protein sequence ID" value="CAF4633975.1"/>
    <property type="molecule type" value="Genomic_DNA"/>
</dbReference>
<comment type="caution">
    <text evidence="1">The sequence shown here is derived from an EMBL/GenBank/DDBJ whole genome shotgun (WGS) entry which is preliminary data.</text>
</comment>